<protein>
    <submittedName>
        <fullName evidence="1">Anaerobic glycerol-3-phosphate dehydrogenase subunit A</fullName>
        <ecNumber evidence="1">1.1.5.3</ecNumber>
    </submittedName>
</protein>
<dbReference type="GO" id="GO:0004368">
    <property type="term" value="F:glycerol-3-phosphate dehydrogenase (quinone) activity"/>
    <property type="evidence" value="ECO:0007669"/>
    <property type="project" value="UniProtKB-EC"/>
</dbReference>
<evidence type="ECO:0000313" key="1">
    <source>
        <dbReference type="EMBL" id="VFS45724.1"/>
    </source>
</evidence>
<reference evidence="1 2" key="1">
    <citation type="submission" date="2019-03" db="EMBL/GenBank/DDBJ databases">
        <authorList>
            <consortium name="Pathogen Informatics"/>
        </authorList>
    </citation>
    <scope>NUCLEOTIDE SEQUENCE [LARGE SCALE GENOMIC DNA]</scope>
    <source>
        <strain evidence="1 2">NCTC12282</strain>
    </source>
</reference>
<accession>A0A484ZBG4</accession>
<gene>
    <name evidence="1" type="primary">glpA_2</name>
    <name evidence="1" type="ORF">NCTC12282_00607</name>
</gene>
<dbReference type="AlphaFoldDB" id="A0A484ZBG4"/>
<sequence length="54" mass="5826">MVSLPSTIRGSAVYRHGDRATQMVDNGRLDNSLVCECEAVTAGEVRYAVEIING</sequence>
<evidence type="ECO:0000313" key="2">
    <source>
        <dbReference type="Proteomes" id="UP000373449"/>
    </source>
</evidence>
<name>A0A484ZBG4_9GAMM</name>
<dbReference type="Proteomes" id="UP000373449">
    <property type="component" value="Unassembled WGS sequence"/>
</dbReference>
<dbReference type="EMBL" id="CAADJA010000002">
    <property type="protein sequence ID" value="VFS45724.1"/>
    <property type="molecule type" value="Genomic_DNA"/>
</dbReference>
<keyword evidence="1" id="KW-0560">Oxidoreductase</keyword>
<organism evidence="1 2">
    <name type="scientific">Budvicia aquatica</name>
    <dbReference type="NCBI Taxonomy" id="82979"/>
    <lineage>
        <taxon>Bacteria</taxon>
        <taxon>Pseudomonadati</taxon>
        <taxon>Pseudomonadota</taxon>
        <taxon>Gammaproteobacteria</taxon>
        <taxon>Enterobacterales</taxon>
        <taxon>Budviciaceae</taxon>
        <taxon>Budvicia</taxon>
    </lineage>
</organism>
<proteinExistence type="predicted"/>
<dbReference type="EC" id="1.1.5.3" evidence="1"/>